<feature type="region of interest" description="Disordered" evidence="3">
    <location>
        <begin position="523"/>
        <end position="650"/>
    </location>
</feature>
<dbReference type="GO" id="GO:0005730">
    <property type="term" value="C:nucleolus"/>
    <property type="evidence" value="ECO:0007669"/>
    <property type="project" value="TreeGrafter"/>
</dbReference>
<dbReference type="InterPro" id="IPR054708">
    <property type="entry name" value="MTPAP-like_central"/>
</dbReference>
<feature type="compositionally biased region" description="Low complexity" evidence="3">
    <location>
        <begin position="405"/>
        <end position="429"/>
    </location>
</feature>
<sequence>MKKTPKKPTDNGDAAGHAEFRRWVYSLTRSQLLNAMEFSVYVDSSSGVSHEYELFLEMITLQPPPFCPIHPRAVPYPVASGKAKTDGRNTAVKMLKSRIQQPRIFQFLATSNSANNSNHNNNNNGRRRNGQRKRTAPVEQRFEVIARKFITSWGDALNIGCTQEQRMADEQIMRGTLVDPKFGATDRTFLSFFDNHHHHQSAGDLLRLLHVVSRGHFLSQPHDNNHSTTTTIRTVPSFCAPWLDPTTRWFSLPMYLASRFEVAVWESFTHLKRIHPLPRGRPWDQLQDKLNDQAIQQLLYNALGQTLKQDIIIQQQLEPTNKLRDGLLFDLLDAIEFWRARLILFQSSSSSSSNSTGSFLQAISATPVLEIGTTTHQIRTMVRQHLQEEISMEIERHLMESLLDSTSPDNNATTSATTTSTAQNNNGAARRQKKKKQRKKAAARKRQHAVTPQQQQHQEDNDDNDDDSDGADPAKQVRAPENVRLAFPENGTPFVERNRNIVLCLSVLNDAINEAFRQVGLEVSSDESDSSVVHGNKGRQHNTPPKAAITPKSRNQATSHKTRKAASAPKSVSTFHGNNNNRHPSKSSPQSTKLPQNGAKQLPNRQHAAGEPKTPPHVESQLSPHAPPYQHDFGDAPSMSPAPGSVDTFPSQHGFSQGIFLRTAPFEANPWGFYHGDDGWDAASGFQAREPRERSILTEFFLEQERADANRLERFTASSTAASLASSTDKNNEDTISISDKFFISLDNGSEVAASEIASTIISAEEFPSLDIYQEEKTASNDSQEEKTATGQSVDAAEMDNDQPQFADPAKKEDNAVPFETRSMSPEAPATPSPRLSPILLSLEDLRDIREGAKSVGNRAELDNMLVAVAPTVPSSLPSSPVEQSKRRLVPSLSREDLRIKSFRDDHGFVRRARRNTAEAASASPSYRNVAAGSLKLPAARSVSSEAFMKSFKRDPRFAYAQKDLKQEADVCARSENAAELQDESHHSSGAPSYRNVAAKSVKSVSGGSWNARRSSPDTKPKNQLQRDQCARSETAVEGHEDLQNWNDSRRSHEDNNPDNITVGKDGSTTITSAMSHRESEETSHLREELQNFRDLVLTLGAEVSKLKNQLAAQHGGGAAHPPFDYSKGFVQPVHGAASFDPECMPPFFQKGQALGAMSDAGIHRGEYEQSQISEDDEAKVGYNDGRRLSSGATIAGSDVSIEPASSSHALQGPVGLPAPMSRDSHAENGLQTRLTEDILRFLAATELQHRKLDSTRDAAVERMTRLVNALWPRAQVKLYGSHVTGLCLPNSDLDFVICLPAVHKIGPAVAPGVLEGRNAINETSQKLLARKLKGESWVDPRSIKLIERTVVPVIKVATKDTRARTTHLDISFDSPEHHGLEAVVMVKQIVEELPMIRPLVLILKQFLLDRALLTAYTGGLSSYCLFLMVARYLQEQPSSWGDCGSLLMGFLDFYGNCFDPRSTGISVGRRQYFTRPNYVAVQRQAAGQHMWHGVSPSPGVRPNQSAAGASPGFYRRNTVGESGGGPLMRPPRFQPAGTSGSRFMRHMPHPTEHALNLEAPLDHAMPFTFDPLFVEDPLSYGNNVGRNSFRIFQVQRAFSDAHRALVASLEWEFESTGENNNDYPLLKCLLQSEDVLYEL</sequence>
<dbReference type="Gene3D" id="1.10.1410.10">
    <property type="match status" value="1"/>
</dbReference>
<dbReference type="GO" id="GO:0046872">
    <property type="term" value="F:metal ion binding"/>
    <property type="evidence" value="ECO:0007669"/>
    <property type="project" value="UniProtKB-KW"/>
</dbReference>
<feature type="domain" description="PAP-associated" evidence="4">
    <location>
        <begin position="1445"/>
        <end position="1479"/>
    </location>
</feature>
<evidence type="ECO:0000259" key="4">
    <source>
        <dbReference type="Pfam" id="PF03828"/>
    </source>
</evidence>
<protein>
    <submittedName>
        <fullName evidence="6">Canonical poly(A) RNA polymerase PAPD7</fullName>
    </submittedName>
</protein>
<evidence type="ECO:0000256" key="3">
    <source>
        <dbReference type="SAM" id="MobiDB-lite"/>
    </source>
</evidence>
<feature type="region of interest" description="Disordered" evidence="3">
    <location>
        <begin position="404"/>
        <end position="483"/>
    </location>
</feature>
<evidence type="ECO:0000313" key="7">
    <source>
        <dbReference type="Proteomes" id="UP001153069"/>
    </source>
</evidence>
<feature type="compositionally biased region" description="Polar residues" evidence="3">
    <location>
        <begin position="570"/>
        <end position="599"/>
    </location>
</feature>
<dbReference type="Proteomes" id="UP001153069">
    <property type="component" value="Unassembled WGS sequence"/>
</dbReference>
<comment type="caution">
    <text evidence="6">The sequence shown here is derived from an EMBL/GenBank/DDBJ whole genome shotgun (WGS) entry which is preliminary data.</text>
</comment>
<feature type="compositionally biased region" description="Low complexity" evidence="3">
    <location>
        <begin position="111"/>
        <end position="124"/>
    </location>
</feature>
<dbReference type="Pfam" id="PF22600">
    <property type="entry name" value="MTPAP-like_central"/>
    <property type="match status" value="1"/>
</dbReference>
<evidence type="ECO:0000313" key="6">
    <source>
        <dbReference type="EMBL" id="CAB9514015.1"/>
    </source>
</evidence>
<dbReference type="Gene3D" id="3.30.460.10">
    <property type="entry name" value="Beta Polymerase, domain 2"/>
    <property type="match status" value="1"/>
</dbReference>
<dbReference type="PANTHER" id="PTHR23092:SF15">
    <property type="entry name" value="INACTIVE NON-CANONICAL POLY(A) RNA POLYMERASE PROTEIN TRF4-2-RELATED"/>
    <property type="match status" value="1"/>
</dbReference>
<dbReference type="InterPro" id="IPR043519">
    <property type="entry name" value="NT_sf"/>
</dbReference>
<evidence type="ECO:0000256" key="1">
    <source>
        <dbReference type="ARBA" id="ARBA00022723"/>
    </source>
</evidence>
<feature type="compositionally biased region" description="Basic residues" evidence="3">
    <location>
        <begin position="430"/>
        <end position="448"/>
    </location>
</feature>
<feature type="compositionally biased region" description="Acidic residues" evidence="3">
    <location>
        <begin position="460"/>
        <end position="470"/>
    </location>
</feature>
<name>A0A9N8HJ08_9STRA</name>
<feature type="region of interest" description="Disordered" evidence="3">
    <location>
        <begin position="1495"/>
        <end position="1542"/>
    </location>
</feature>
<keyword evidence="2" id="KW-0460">Magnesium</keyword>
<organism evidence="6 7">
    <name type="scientific">Seminavis robusta</name>
    <dbReference type="NCBI Taxonomy" id="568900"/>
    <lineage>
        <taxon>Eukaryota</taxon>
        <taxon>Sar</taxon>
        <taxon>Stramenopiles</taxon>
        <taxon>Ochrophyta</taxon>
        <taxon>Bacillariophyta</taxon>
        <taxon>Bacillariophyceae</taxon>
        <taxon>Bacillariophycidae</taxon>
        <taxon>Naviculales</taxon>
        <taxon>Naviculaceae</taxon>
        <taxon>Seminavis</taxon>
    </lineage>
</organism>
<feature type="compositionally biased region" description="Polar residues" evidence="3">
    <location>
        <begin position="1003"/>
        <end position="1014"/>
    </location>
</feature>
<dbReference type="GO" id="GO:0031123">
    <property type="term" value="P:RNA 3'-end processing"/>
    <property type="evidence" value="ECO:0007669"/>
    <property type="project" value="TreeGrafter"/>
</dbReference>
<evidence type="ECO:0000256" key="2">
    <source>
        <dbReference type="ARBA" id="ARBA00022842"/>
    </source>
</evidence>
<feature type="region of interest" description="Disordered" evidence="3">
    <location>
        <begin position="109"/>
        <end position="137"/>
    </location>
</feature>
<evidence type="ECO:0000259" key="5">
    <source>
        <dbReference type="Pfam" id="PF22600"/>
    </source>
</evidence>
<dbReference type="OrthoDB" id="273917at2759"/>
<dbReference type="EMBL" id="CAICTM010000625">
    <property type="protein sequence ID" value="CAB9514015.1"/>
    <property type="molecule type" value="Genomic_DNA"/>
</dbReference>
<accession>A0A9N8HJ08</accession>
<feature type="compositionally biased region" description="Basic and acidic residues" evidence="3">
    <location>
        <begin position="776"/>
        <end position="788"/>
    </location>
</feature>
<proteinExistence type="predicted"/>
<feature type="compositionally biased region" description="Basic and acidic residues" evidence="3">
    <location>
        <begin position="1029"/>
        <end position="1056"/>
    </location>
</feature>
<dbReference type="SUPFAM" id="SSF81631">
    <property type="entry name" value="PAP/OAS1 substrate-binding domain"/>
    <property type="match status" value="1"/>
</dbReference>
<dbReference type="CDD" id="cd05402">
    <property type="entry name" value="NT_PAP_TUTase"/>
    <property type="match status" value="1"/>
</dbReference>
<dbReference type="GO" id="GO:0031499">
    <property type="term" value="C:TRAMP complex"/>
    <property type="evidence" value="ECO:0007669"/>
    <property type="project" value="TreeGrafter"/>
</dbReference>
<keyword evidence="7" id="KW-1185">Reference proteome</keyword>
<feature type="region of interest" description="Disordered" evidence="3">
    <location>
        <begin position="776"/>
        <end position="813"/>
    </location>
</feature>
<dbReference type="SUPFAM" id="SSF81301">
    <property type="entry name" value="Nucleotidyltransferase"/>
    <property type="match status" value="1"/>
</dbReference>
<dbReference type="InterPro" id="IPR045862">
    <property type="entry name" value="Trf4-like"/>
</dbReference>
<dbReference type="Pfam" id="PF03828">
    <property type="entry name" value="PAP_assoc"/>
    <property type="match status" value="1"/>
</dbReference>
<feature type="region of interest" description="Disordered" evidence="3">
    <location>
        <begin position="977"/>
        <end position="1068"/>
    </location>
</feature>
<dbReference type="GO" id="GO:0043634">
    <property type="term" value="P:polyadenylation-dependent ncRNA catabolic process"/>
    <property type="evidence" value="ECO:0007669"/>
    <property type="project" value="TreeGrafter"/>
</dbReference>
<keyword evidence="1" id="KW-0479">Metal-binding</keyword>
<reference evidence="6" key="1">
    <citation type="submission" date="2020-06" db="EMBL/GenBank/DDBJ databases">
        <authorList>
            <consortium name="Plant Systems Biology data submission"/>
        </authorList>
    </citation>
    <scope>NUCLEOTIDE SEQUENCE</scope>
    <source>
        <strain evidence="6">D6</strain>
    </source>
</reference>
<feature type="compositionally biased region" description="Basic residues" evidence="3">
    <location>
        <begin position="125"/>
        <end position="135"/>
    </location>
</feature>
<dbReference type="InterPro" id="IPR002058">
    <property type="entry name" value="PAP_assoc"/>
</dbReference>
<dbReference type="GO" id="GO:0003729">
    <property type="term" value="F:mRNA binding"/>
    <property type="evidence" value="ECO:0007669"/>
    <property type="project" value="TreeGrafter"/>
</dbReference>
<feature type="domain" description="Poly(A) RNA polymerase mitochondrial-like central palm" evidence="5">
    <location>
        <begin position="1235"/>
        <end position="1374"/>
    </location>
</feature>
<dbReference type="PANTHER" id="PTHR23092">
    <property type="entry name" value="POLY(A) RNA POLYMERASE"/>
    <property type="match status" value="1"/>
</dbReference>
<dbReference type="GO" id="GO:1990817">
    <property type="term" value="F:poly(A) RNA polymerase activity"/>
    <property type="evidence" value="ECO:0007669"/>
    <property type="project" value="InterPro"/>
</dbReference>
<gene>
    <name evidence="6" type="ORF">SEMRO_626_G177780.1</name>
</gene>